<feature type="region of interest" description="Disordered" evidence="1">
    <location>
        <begin position="1"/>
        <end position="35"/>
    </location>
</feature>
<evidence type="ECO:0000256" key="1">
    <source>
        <dbReference type="SAM" id="MobiDB-lite"/>
    </source>
</evidence>
<evidence type="ECO:0000313" key="2">
    <source>
        <dbReference type="EMBL" id="KKK84331.1"/>
    </source>
</evidence>
<gene>
    <name evidence="2" type="ORF">LCGC14_2784430</name>
</gene>
<comment type="caution">
    <text evidence="2">The sequence shown here is derived from an EMBL/GenBank/DDBJ whole genome shotgun (WGS) entry which is preliminary data.</text>
</comment>
<organism evidence="2">
    <name type="scientific">marine sediment metagenome</name>
    <dbReference type="NCBI Taxonomy" id="412755"/>
    <lineage>
        <taxon>unclassified sequences</taxon>
        <taxon>metagenomes</taxon>
        <taxon>ecological metagenomes</taxon>
    </lineage>
</organism>
<reference evidence="2" key="1">
    <citation type="journal article" date="2015" name="Nature">
        <title>Complex archaea that bridge the gap between prokaryotes and eukaryotes.</title>
        <authorList>
            <person name="Spang A."/>
            <person name="Saw J.H."/>
            <person name="Jorgensen S.L."/>
            <person name="Zaremba-Niedzwiedzka K."/>
            <person name="Martijn J."/>
            <person name="Lind A.E."/>
            <person name="van Eijk R."/>
            <person name="Schleper C."/>
            <person name="Guy L."/>
            <person name="Ettema T.J."/>
        </authorList>
    </citation>
    <scope>NUCLEOTIDE SEQUENCE</scope>
</reference>
<name>A0A0F9BIT5_9ZZZZ</name>
<proteinExistence type="predicted"/>
<sequence>MSYKDRLRSKKVSSEEDLSGSSDAACCDTPSIESR</sequence>
<accession>A0A0F9BIT5</accession>
<dbReference type="AlphaFoldDB" id="A0A0F9BIT5"/>
<protein>
    <submittedName>
        <fullName evidence="2">Uncharacterized protein</fullName>
    </submittedName>
</protein>
<feature type="non-terminal residue" evidence="2">
    <location>
        <position position="35"/>
    </location>
</feature>
<dbReference type="EMBL" id="LAZR01051828">
    <property type="protein sequence ID" value="KKK84331.1"/>
    <property type="molecule type" value="Genomic_DNA"/>
</dbReference>